<dbReference type="InterPro" id="IPR002804">
    <property type="entry name" value="Archease"/>
</dbReference>
<gene>
    <name evidence="6" type="primary">EOG090X0IKX</name>
</gene>
<accession>A0A4Y7M670</accession>
<dbReference type="InterPro" id="IPR023572">
    <property type="entry name" value="Archease_dom"/>
</dbReference>
<name>A0A4Y7M670_9CRUS</name>
<dbReference type="GO" id="GO:0072669">
    <property type="term" value="C:tRNA-splicing ligase complex"/>
    <property type="evidence" value="ECO:0007669"/>
    <property type="project" value="TreeGrafter"/>
</dbReference>
<keyword evidence="3" id="KW-0479">Metal-binding</keyword>
<dbReference type="GO" id="GO:0006388">
    <property type="term" value="P:tRNA splicing, via endonucleolytic cleavage and ligation"/>
    <property type="evidence" value="ECO:0007669"/>
    <property type="project" value="TreeGrafter"/>
</dbReference>
<dbReference type="PANTHER" id="PTHR12682:SF11">
    <property type="entry name" value="PROTEIN ARCHEASE"/>
    <property type="match status" value="1"/>
</dbReference>
<evidence type="ECO:0000256" key="4">
    <source>
        <dbReference type="ARBA" id="ARBA00022837"/>
    </source>
</evidence>
<keyword evidence="4" id="KW-0106">Calcium</keyword>
<dbReference type="PANTHER" id="PTHR12682">
    <property type="entry name" value="ARCHEASE"/>
    <property type="match status" value="1"/>
</dbReference>
<reference evidence="6" key="1">
    <citation type="submission" date="2018-08" db="EMBL/GenBank/DDBJ databases">
        <authorList>
            <person name="Cornetti L."/>
        </authorList>
    </citation>
    <scope>NUCLEOTIDE SEQUENCE</scope>
    <source>
        <strain evidence="6">FI-G-95-1_INB4-1</strain>
    </source>
</reference>
<dbReference type="SUPFAM" id="SSF69819">
    <property type="entry name" value="MTH1598-like"/>
    <property type="match status" value="1"/>
</dbReference>
<organism evidence="6">
    <name type="scientific">Daphnia longispina</name>
    <dbReference type="NCBI Taxonomy" id="42846"/>
    <lineage>
        <taxon>Eukaryota</taxon>
        <taxon>Metazoa</taxon>
        <taxon>Ecdysozoa</taxon>
        <taxon>Arthropoda</taxon>
        <taxon>Crustacea</taxon>
        <taxon>Branchiopoda</taxon>
        <taxon>Diplostraca</taxon>
        <taxon>Cladocera</taxon>
        <taxon>Anomopoda</taxon>
        <taxon>Daphniidae</taxon>
        <taxon>Daphnia</taxon>
    </lineage>
</organism>
<dbReference type="Pfam" id="PF01951">
    <property type="entry name" value="Archease"/>
    <property type="match status" value="1"/>
</dbReference>
<keyword evidence="2" id="KW-0819">tRNA processing</keyword>
<evidence type="ECO:0000256" key="1">
    <source>
        <dbReference type="ARBA" id="ARBA00007963"/>
    </source>
</evidence>
<proteinExistence type="evidence at transcript level"/>
<evidence type="ECO:0000259" key="5">
    <source>
        <dbReference type="Pfam" id="PF01951"/>
    </source>
</evidence>
<comment type="similarity">
    <text evidence="1">Belongs to the archease family.</text>
</comment>
<sequence length="347" mass="40070">MTQFYTYCELEFLPVYVPTEEEKCNPKLFASNVRDVMAKALQVPVIDYSYEDCRLMSKAKKLGLPPSIGLIEVQNVREEFGLDAKVLEIDFLEKFAKFAEPSNGLANAKQFARYLHLPVDHLKAMEIFGIYDSDRSGMINFKKYVRGRCTLSGSVKNSTRTNVSWDVVKQRLKLSPQDLETIDSFVANLKSDANENDLTEEEKQIPVEKYEYLDHTADVQLHAWGDSLEEAFEQCTQAMFGYMTEIDKVQILEKHEIEAQGEDIQSLLFHLLDEFLFLFSAEPYFIARKVKIKEFDRVNFRIVATGYGEIFDLKKHPQGTEVKAITYSNMQVYDKPNLHEVYVIIDI</sequence>
<evidence type="ECO:0000313" key="6">
    <source>
        <dbReference type="EMBL" id="SVE76761.1"/>
    </source>
</evidence>
<protein>
    <submittedName>
        <fullName evidence="6">EOG090X0IKX</fullName>
    </submittedName>
</protein>
<dbReference type="InterPro" id="IPR011992">
    <property type="entry name" value="EF-hand-dom_pair"/>
</dbReference>
<dbReference type="AlphaFoldDB" id="A0A4Y7M670"/>
<dbReference type="EMBL" id="LR007142">
    <property type="protein sequence ID" value="SVE76761.1"/>
    <property type="molecule type" value="mRNA"/>
</dbReference>
<dbReference type="FunFam" id="3.55.10.10:FF:000001">
    <property type="entry name" value="protein archease isoform X1"/>
    <property type="match status" value="1"/>
</dbReference>
<evidence type="ECO:0000256" key="3">
    <source>
        <dbReference type="ARBA" id="ARBA00022723"/>
    </source>
</evidence>
<dbReference type="SUPFAM" id="SSF47473">
    <property type="entry name" value="EF-hand"/>
    <property type="match status" value="1"/>
</dbReference>
<dbReference type="GO" id="GO:0046872">
    <property type="term" value="F:metal ion binding"/>
    <property type="evidence" value="ECO:0007669"/>
    <property type="project" value="UniProtKB-KW"/>
</dbReference>
<evidence type="ECO:0000256" key="2">
    <source>
        <dbReference type="ARBA" id="ARBA00022694"/>
    </source>
</evidence>
<dbReference type="Gene3D" id="3.55.10.10">
    <property type="entry name" value="Archease domain"/>
    <property type="match status" value="1"/>
</dbReference>
<feature type="domain" description="Archease" evidence="5">
    <location>
        <begin position="210"/>
        <end position="347"/>
    </location>
</feature>
<dbReference type="InterPro" id="IPR036820">
    <property type="entry name" value="Archease_dom_sf"/>
</dbReference>